<name>A0A4S4CZH0_CAMSN</name>
<gene>
    <name evidence="2" type="ORF">TEA_000322</name>
</gene>
<protein>
    <submittedName>
        <fullName evidence="2">Uncharacterized protein</fullName>
    </submittedName>
</protein>
<evidence type="ECO:0000256" key="1">
    <source>
        <dbReference type="SAM" id="MobiDB-lite"/>
    </source>
</evidence>
<accession>A0A4S4CZH0</accession>
<sequence>MRKGGYTSYDTREGYGSTSDGENEDRRHRKRPTREIIRCSGCNSLFRNQEEFVKHLRIEPFCWRERSHKPQIDMGNKNAGTSGGAGPSVQPKPLNLLPDPLALTLAPPGPPPPQLPSLNLTLATENDFHYFMQVGRGNGDGENEGGGDGKTDMKKKFKK</sequence>
<organism evidence="2 3">
    <name type="scientific">Camellia sinensis var. sinensis</name>
    <name type="common">China tea</name>
    <dbReference type="NCBI Taxonomy" id="542762"/>
    <lineage>
        <taxon>Eukaryota</taxon>
        <taxon>Viridiplantae</taxon>
        <taxon>Streptophyta</taxon>
        <taxon>Embryophyta</taxon>
        <taxon>Tracheophyta</taxon>
        <taxon>Spermatophyta</taxon>
        <taxon>Magnoliopsida</taxon>
        <taxon>eudicotyledons</taxon>
        <taxon>Gunneridae</taxon>
        <taxon>Pentapetalae</taxon>
        <taxon>asterids</taxon>
        <taxon>Ericales</taxon>
        <taxon>Theaceae</taxon>
        <taxon>Camellia</taxon>
    </lineage>
</organism>
<feature type="compositionally biased region" description="Basic and acidic residues" evidence="1">
    <location>
        <begin position="147"/>
        <end position="159"/>
    </location>
</feature>
<feature type="region of interest" description="Disordered" evidence="1">
    <location>
        <begin position="1"/>
        <end position="34"/>
    </location>
</feature>
<feature type="region of interest" description="Disordered" evidence="1">
    <location>
        <begin position="64"/>
        <end position="114"/>
    </location>
</feature>
<dbReference type="Proteomes" id="UP000306102">
    <property type="component" value="Unassembled WGS sequence"/>
</dbReference>
<evidence type="ECO:0000313" key="2">
    <source>
        <dbReference type="EMBL" id="THF95087.1"/>
    </source>
</evidence>
<feature type="region of interest" description="Disordered" evidence="1">
    <location>
        <begin position="132"/>
        <end position="159"/>
    </location>
</feature>
<proteinExistence type="predicted"/>
<dbReference type="SMR" id="A0A4S4CZH0"/>
<feature type="compositionally biased region" description="Gly residues" evidence="1">
    <location>
        <begin position="136"/>
        <end position="146"/>
    </location>
</feature>
<evidence type="ECO:0000313" key="3">
    <source>
        <dbReference type="Proteomes" id="UP000306102"/>
    </source>
</evidence>
<keyword evidence="3" id="KW-1185">Reference proteome</keyword>
<dbReference type="AlphaFoldDB" id="A0A4S4CZH0"/>
<dbReference type="EMBL" id="SDRB02013358">
    <property type="protein sequence ID" value="THF95087.1"/>
    <property type="molecule type" value="Genomic_DNA"/>
</dbReference>
<feature type="compositionally biased region" description="Low complexity" evidence="1">
    <location>
        <begin position="91"/>
        <end position="106"/>
    </location>
</feature>
<reference evidence="2 3" key="1">
    <citation type="journal article" date="2018" name="Proc. Natl. Acad. Sci. U.S.A.">
        <title>Draft genome sequence of Camellia sinensis var. sinensis provides insights into the evolution of the tea genome and tea quality.</title>
        <authorList>
            <person name="Wei C."/>
            <person name="Yang H."/>
            <person name="Wang S."/>
            <person name="Zhao J."/>
            <person name="Liu C."/>
            <person name="Gao L."/>
            <person name="Xia E."/>
            <person name="Lu Y."/>
            <person name="Tai Y."/>
            <person name="She G."/>
            <person name="Sun J."/>
            <person name="Cao H."/>
            <person name="Tong W."/>
            <person name="Gao Q."/>
            <person name="Li Y."/>
            <person name="Deng W."/>
            <person name="Jiang X."/>
            <person name="Wang W."/>
            <person name="Chen Q."/>
            <person name="Zhang S."/>
            <person name="Li H."/>
            <person name="Wu J."/>
            <person name="Wang P."/>
            <person name="Li P."/>
            <person name="Shi C."/>
            <person name="Zheng F."/>
            <person name="Jian J."/>
            <person name="Huang B."/>
            <person name="Shan D."/>
            <person name="Shi M."/>
            <person name="Fang C."/>
            <person name="Yue Y."/>
            <person name="Li F."/>
            <person name="Li D."/>
            <person name="Wei S."/>
            <person name="Han B."/>
            <person name="Jiang C."/>
            <person name="Yin Y."/>
            <person name="Xia T."/>
            <person name="Zhang Z."/>
            <person name="Bennetzen J.L."/>
            <person name="Zhao S."/>
            <person name="Wan X."/>
        </authorList>
    </citation>
    <scope>NUCLEOTIDE SEQUENCE [LARGE SCALE GENOMIC DNA]</scope>
    <source>
        <strain evidence="3">cv. Shuchazao</strain>
        <tissue evidence="2">Leaf</tissue>
    </source>
</reference>
<comment type="caution">
    <text evidence="2">The sequence shown here is derived from an EMBL/GenBank/DDBJ whole genome shotgun (WGS) entry which is preliminary data.</text>
</comment>